<dbReference type="EMBL" id="BSRI01000002">
    <property type="protein sequence ID" value="GLV57211.1"/>
    <property type="molecule type" value="Genomic_DNA"/>
</dbReference>
<evidence type="ECO:0008006" key="3">
    <source>
        <dbReference type="Google" id="ProtNLM"/>
    </source>
</evidence>
<reference evidence="1 2" key="1">
    <citation type="submission" date="2023-02" db="EMBL/GenBank/DDBJ databases">
        <title>Dictyobacter halimunensis sp. nov., a new member of the class Ktedonobacteria from forest soil in a geothermal area.</title>
        <authorList>
            <person name="Rachmania M.K."/>
            <person name="Ningsih F."/>
            <person name="Sakai Y."/>
            <person name="Yabe S."/>
            <person name="Yokota A."/>
            <person name="Sjamsuridzal W."/>
        </authorList>
    </citation>
    <scope>NUCLEOTIDE SEQUENCE [LARGE SCALE GENOMIC DNA]</scope>
    <source>
        <strain evidence="1 2">S3.2.2.5</strain>
    </source>
</reference>
<gene>
    <name evidence="1" type="ORF">KDH_40480</name>
</gene>
<dbReference type="Proteomes" id="UP001344906">
    <property type="component" value="Unassembled WGS sequence"/>
</dbReference>
<comment type="caution">
    <text evidence="1">The sequence shown here is derived from an EMBL/GenBank/DDBJ whole genome shotgun (WGS) entry which is preliminary data.</text>
</comment>
<evidence type="ECO:0000313" key="1">
    <source>
        <dbReference type="EMBL" id="GLV57211.1"/>
    </source>
</evidence>
<sequence length="174" mass="18353">MTAIHRENNKTRIEFPSITFTRTANRAINVKDINKASWLGIAVGLRSMTPIAVLTTTSNQSSPTLKKVTTFLAVGEAIADKLPVIPSRVSKGPFLGRIVIGAVAGAVLNKRLQQPPMMGAMRGALGAALGTIAGYTFRSFAPNATGIPDIIWALAEDGIAFTLATSATTSDKLM</sequence>
<organism evidence="1 2">
    <name type="scientific">Dictyobacter halimunensis</name>
    <dbReference type="NCBI Taxonomy" id="3026934"/>
    <lineage>
        <taxon>Bacteria</taxon>
        <taxon>Bacillati</taxon>
        <taxon>Chloroflexota</taxon>
        <taxon>Ktedonobacteria</taxon>
        <taxon>Ktedonobacterales</taxon>
        <taxon>Dictyobacteraceae</taxon>
        <taxon>Dictyobacter</taxon>
    </lineage>
</organism>
<name>A0ABQ6FSH0_9CHLR</name>
<proteinExistence type="predicted"/>
<keyword evidence="2" id="KW-1185">Reference proteome</keyword>
<accession>A0ABQ6FSH0</accession>
<dbReference type="RefSeq" id="WP_338253138.1">
    <property type="nucleotide sequence ID" value="NZ_BSRI01000002.1"/>
</dbReference>
<evidence type="ECO:0000313" key="2">
    <source>
        <dbReference type="Proteomes" id="UP001344906"/>
    </source>
</evidence>
<protein>
    <recommendedName>
        <fullName evidence="3">DUF4126 domain-containing protein</fullName>
    </recommendedName>
</protein>